<keyword evidence="3" id="KW-0309">Germination</keyword>
<evidence type="ECO:0000256" key="9">
    <source>
        <dbReference type="SAM" id="Phobius"/>
    </source>
</evidence>
<dbReference type="Gene3D" id="1.10.101.10">
    <property type="entry name" value="PGBD-like superfamily/PGBD"/>
    <property type="match status" value="1"/>
</dbReference>
<feature type="domain" description="Cell wall hydrolase SleB" evidence="11">
    <location>
        <begin position="154"/>
        <end position="252"/>
    </location>
</feature>
<keyword evidence="5" id="KW-0378">Hydrolase</keyword>
<dbReference type="InterPro" id="IPR036366">
    <property type="entry name" value="PGBDSf"/>
</dbReference>
<reference evidence="12" key="1">
    <citation type="submission" date="2021-02" db="EMBL/GenBank/DDBJ databases">
        <title>Infant gut strain persistence is associated with maternal origin, phylogeny, and functional potential including surface adhesion and iron acquisition.</title>
        <authorList>
            <person name="Lou Y.C."/>
        </authorList>
    </citation>
    <scope>NUCLEOTIDE SEQUENCE</scope>
    <source>
        <strain evidence="12">L3_108_103G1_dasL3_108_103G1_concoct_2</strain>
    </source>
</reference>
<dbReference type="InterPro" id="IPR014224">
    <property type="entry name" value="Spore_cortex_SleB"/>
</dbReference>
<evidence type="ECO:0000256" key="2">
    <source>
        <dbReference type="ARBA" id="ARBA00018364"/>
    </source>
</evidence>
<dbReference type="Gene3D" id="6.20.240.60">
    <property type="match status" value="1"/>
</dbReference>
<dbReference type="Proteomes" id="UP000753219">
    <property type="component" value="Unassembled WGS sequence"/>
</dbReference>
<dbReference type="Pfam" id="PF07486">
    <property type="entry name" value="Hydrolase_2"/>
    <property type="match status" value="1"/>
</dbReference>
<feature type="domain" description="Peptidoglycan binding-like" evidence="10">
    <location>
        <begin position="60"/>
        <end position="116"/>
    </location>
</feature>
<accession>A0A942WEQ5</accession>
<dbReference type="SUPFAM" id="SSF47090">
    <property type="entry name" value="PGBD-like"/>
    <property type="match status" value="1"/>
</dbReference>
<keyword evidence="4" id="KW-0732">Signal</keyword>
<keyword evidence="6" id="KW-0749">Sporulation</keyword>
<evidence type="ECO:0000313" key="12">
    <source>
        <dbReference type="EMBL" id="MBS4885039.1"/>
    </source>
</evidence>
<evidence type="ECO:0000256" key="3">
    <source>
        <dbReference type="ARBA" id="ARBA00022544"/>
    </source>
</evidence>
<protein>
    <recommendedName>
        <fullName evidence="2 8">Spore cortex-lytic enzyme</fullName>
    </recommendedName>
</protein>
<evidence type="ECO:0000256" key="4">
    <source>
        <dbReference type="ARBA" id="ARBA00022729"/>
    </source>
</evidence>
<evidence type="ECO:0000256" key="6">
    <source>
        <dbReference type="ARBA" id="ARBA00022969"/>
    </source>
</evidence>
<dbReference type="AlphaFoldDB" id="A0A942WEQ5"/>
<dbReference type="InterPro" id="IPR002477">
    <property type="entry name" value="Peptidoglycan-bd-like"/>
</dbReference>
<dbReference type="InterPro" id="IPR011105">
    <property type="entry name" value="Cell_wall_hydrolase_SleB"/>
</dbReference>
<dbReference type="GO" id="GO:0016787">
    <property type="term" value="F:hydrolase activity"/>
    <property type="evidence" value="ECO:0007669"/>
    <property type="project" value="UniProtKB-KW"/>
</dbReference>
<evidence type="ECO:0000259" key="10">
    <source>
        <dbReference type="Pfam" id="PF01471"/>
    </source>
</evidence>
<dbReference type="InterPro" id="IPR042047">
    <property type="entry name" value="SleB_dom1"/>
</dbReference>
<evidence type="ECO:0000256" key="1">
    <source>
        <dbReference type="ARBA" id="ARBA00007010"/>
    </source>
</evidence>
<dbReference type="InterPro" id="IPR036365">
    <property type="entry name" value="PGBD-like_sf"/>
</dbReference>
<evidence type="ECO:0000259" key="11">
    <source>
        <dbReference type="Pfam" id="PF07486"/>
    </source>
</evidence>
<evidence type="ECO:0000256" key="7">
    <source>
        <dbReference type="ARBA" id="ARBA00023316"/>
    </source>
</evidence>
<evidence type="ECO:0000313" key="13">
    <source>
        <dbReference type="Proteomes" id="UP000753219"/>
    </source>
</evidence>
<sequence length="253" mass="26961">MKRISLKYVLSILAVLLVNIIVIVLLTQYVGAKVKAEDSDTSESTSTGETTAVFSNLGSRGEEVRQIQTKLKELGYLQGNVDGIYGNQTKQAVTAFQRDHGLSADGIAGEKTLAALGIGANTNTDSGTSTGGNGSFTQSEVDLLARIISAEARGEEYVGQVAVGAVIMNRIEHPSFPNTLAGVIYQPGAFSCLYDGGVNHTVAESAYRAARDAINGWDPTGGAIYYYNPAKTSNQWMLSRPFLTVIGEHRFCA</sequence>
<comment type="similarity">
    <text evidence="1">Belongs to the SleB family.</text>
</comment>
<dbReference type="Pfam" id="PF01471">
    <property type="entry name" value="PG_binding_1"/>
    <property type="match status" value="1"/>
</dbReference>
<evidence type="ECO:0000256" key="8">
    <source>
        <dbReference type="NCBIfam" id="TIGR02869"/>
    </source>
</evidence>
<comment type="caution">
    <text evidence="12">The sequence shown here is derived from an EMBL/GenBank/DDBJ whole genome shotgun (WGS) entry which is preliminary data.</text>
</comment>
<dbReference type="GO" id="GO:0071555">
    <property type="term" value="P:cell wall organization"/>
    <property type="evidence" value="ECO:0007669"/>
    <property type="project" value="UniProtKB-KW"/>
</dbReference>
<keyword evidence="9" id="KW-0812">Transmembrane</keyword>
<keyword evidence="9" id="KW-0472">Membrane</keyword>
<dbReference type="GO" id="GO:0030435">
    <property type="term" value="P:sporulation resulting in formation of a cellular spore"/>
    <property type="evidence" value="ECO:0007669"/>
    <property type="project" value="UniProtKB-KW"/>
</dbReference>
<keyword evidence="7" id="KW-0961">Cell wall biogenesis/degradation</keyword>
<evidence type="ECO:0000256" key="5">
    <source>
        <dbReference type="ARBA" id="ARBA00022801"/>
    </source>
</evidence>
<dbReference type="RefSeq" id="WP_278640783.1">
    <property type="nucleotide sequence ID" value="NZ_JAGZMZ010000039.1"/>
</dbReference>
<proteinExistence type="inferred from homology"/>
<feature type="transmembrane region" description="Helical" evidence="9">
    <location>
        <begin position="12"/>
        <end position="31"/>
    </location>
</feature>
<dbReference type="Gene3D" id="1.10.10.2520">
    <property type="entry name" value="Cell wall hydrolase SleB, domain 1"/>
    <property type="match status" value="1"/>
</dbReference>
<keyword evidence="9" id="KW-1133">Transmembrane helix</keyword>
<dbReference type="EMBL" id="JAGZMZ010000039">
    <property type="protein sequence ID" value="MBS4885039.1"/>
    <property type="molecule type" value="Genomic_DNA"/>
</dbReference>
<organism evidence="12 13">
    <name type="scientific">Amedibacillus dolichus</name>
    <dbReference type="NCBI Taxonomy" id="31971"/>
    <lineage>
        <taxon>Bacteria</taxon>
        <taxon>Bacillati</taxon>
        <taxon>Bacillota</taxon>
        <taxon>Erysipelotrichia</taxon>
        <taxon>Erysipelotrichales</taxon>
        <taxon>Erysipelotrichaceae</taxon>
        <taxon>Amedibacillus</taxon>
    </lineage>
</organism>
<dbReference type="NCBIfam" id="TIGR02869">
    <property type="entry name" value="spore_SleB"/>
    <property type="match status" value="1"/>
</dbReference>
<name>A0A942WEQ5_9FIRM</name>
<dbReference type="GO" id="GO:0009847">
    <property type="term" value="P:spore germination"/>
    <property type="evidence" value="ECO:0007669"/>
    <property type="project" value="UniProtKB-UniRule"/>
</dbReference>
<gene>
    <name evidence="12" type="primary">sleB</name>
    <name evidence="12" type="ORF">KHZ85_09835</name>
</gene>